<accession>A0A9D1FC98</accession>
<gene>
    <name evidence="2" type="ORF">IAC18_01720</name>
</gene>
<comment type="caution">
    <text evidence="2">The sequence shown here is derived from an EMBL/GenBank/DDBJ whole genome shotgun (WGS) entry which is preliminary data.</text>
</comment>
<dbReference type="InterPro" id="IPR016181">
    <property type="entry name" value="Acyl_CoA_acyltransferase"/>
</dbReference>
<reference evidence="2" key="2">
    <citation type="journal article" date="2021" name="PeerJ">
        <title>Extensive microbial diversity within the chicken gut microbiome revealed by metagenomics and culture.</title>
        <authorList>
            <person name="Gilroy R."/>
            <person name="Ravi A."/>
            <person name="Getino M."/>
            <person name="Pursley I."/>
            <person name="Horton D.L."/>
            <person name="Alikhan N.F."/>
            <person name="Baker D."/>
            <person name="Gharbi K."/>
            <person name="Hall N."/>
            <person name="Watson M."/>
            <person name="Adriaenssens E.M."/>
            <person name="Foster-Nyarko E."/>
            <person name="Jarju S."/>
            <person name="Secka A."/>
            <person name="Antonio M."/>
            <person name="Oren A."/>
            <person name="Chaudhuri R.R."/>
            <person name="La Ragione R."/>
            <person name="Hildebrand F."/>
            <person name="Pallen M.J."/>
        </authorList>
    </citation>
    <scope>NUCLEOTIDE SEQUENCE</scope>
    <source>
        <strain evidence="2">ChiHjej10B9-9673</strain>
    </source>
</reference>
<reference evidence="2" key="1">
    <citation type="submission" date="2020-10" db="EMBL/GenBank/DDBJ databases">
        <authorList>
            <person name="Gilroy R."/>
        </authorList>
    </citation>
    <scope>NUCLEOTIDE SEQUENCE</scope>
    <source>
        <strain evidence="2">ChiHjej10B9-9673</strain>
    </source>
</reference>
<sequence>MQLRKLGRASPELGEVLRLYERAFPANERWGMDAVLDDETGISELCAFFDGELFCGFVVLLNQGDITHIIYLAVPEELRGRGYGSEALGLVRAVKPGRRLLIDIERPGEGFANNAQRLRRKAFYERNGCREAGVYYSWRGESYEIMISGGGITSREYFRFWRDVDKNSRIFKRG</sequence>
<dbReference type="Proteomes" id="UP000824001">
    <property type="component" value="Unassembled WGS sequence"/>
</dbReference>
<organism evidence="2 3">
    <name type="scientific">Candidatus Scatomorpha merdipullorum</name>
    <dbReference type="NCBI Taxonomy" id="2840927"/>
    <lineage>
        <taxon>Bacteria</taxon>
        <taxon>Bacillati</taxon>
        <taxon>Bacillota</taxon>
        <taxon>Clostridia</taxon>
        <taxon>Eubacteriales</taxon>
        <taxon>Candidatus Scatomorpha</taxon>
    </lineage>
</organism>
<dbReference type="PROSITE" id="PS51186">
    <property type="entry name" value="GNAT"/>
    <property type="match status" value="1"/>
</dbReference>
<evidence type="ECO:0000313" key="2">
    <source>
        <dbReference type="EMBL" id="HIS66258.1"/>
    </source>
</evidence>
<feature type="domain" description="N-acetyltransferase" evidence="1">
    <location>
        <begin position="1"/>
        <end position="148"/>
    </location>
</feature>
<dbReference type="Gene3D" id="3.40.630.30">
    <property type="match status" value="1"/>
</dbReference>
<dbReference type="Pfam" id="PF00583">
    <property type="entry name" value="Acetyltransf_1"/>
    <property type="match status" value="1"/>
</dbReference>
<proteinExistence type="predicted"/>
<evidence type="ECO:0000259" key="1">
    <source>
        <dbReference type="PROSITE" id="PS51186"/>
    </source>
</evidence>
<dbReference type="AlphaFoldDB" id="A0A9D1FC98"/>
<dbReference type="InterPro" id="IPR000182">
    <property type="entry name" value="GNAT_dom"/>
</dbReference>
<evidence type="ECO:0000313" key="3">
    <source>
        <dbReference type="Proteomes" id="UP000824001"/>
    </source>
</evidence>
<dbReference type="EMBL" id="DVJK01000049">
    <property type="protein sequence ID" value="HIS66258.1"/>
    <property type="molecule type" value="Genomic_DNA"/>
</dbReference>
<dbReference type="GO" id="GO:0016747">
    <property type="term" value="F:acyltransferase activity, transferring groups other than amino-acyl groups"/>
    <property type="evidence" value="ECO:0007669"/>
    <property type="project" value="InterPro"/>
</dbReference>
<protein>
    <submittedName>
        <fullName evidence="2">GNAT family N-acetyltransferase</fullName>
    </submittedName>
</protein>
<dbReference type="SUPFAM" id="SSF55729">
    <property type="entry name" value="Acyl-CoA N-acyltransferases (Nat)"/>
    <property type="match status" value="1"/>
</dbReference>
<name>A0A9D1FC98_9FIRM</name>